<organism evidence="1 2">
    <name type="scientific">Lactarius akahatsu</name>
    <dbReference type="NCBI Taxonomy" id="416441"/>
    <lineage>
        <taxon>Eukaryota</taxon>
        <taxon>Fungi</taxon>
        <taxon>Dikarya</taxon>
        <taxon>Basidiomycota</taxon>
        <taxon>Agaricomycotina</taxon>
        <taxon>Agaricomycetes</taxon>
        <taxon>Russulales</taxon>
        <taxon>Russulaceae</taxon>
        <taxon>Lactarius</taxon>
    </lineage>
</organism>
<gene>
    <name evidence="1" type="ORF">EDB92DRAFT_1812674</name>
</gene>
<accession>A0AAD4LQV7</accession>
<sequence length="245" mass="27325">MSRPNELLVDGYISRAFNPRSAEEYFSHLLKTNNWPELISSSPSGSGVVFFIRGASRPLRLPPSMVRNGVPVWLLDYTIEHIGTVVPQTLWAPHNRNDFKQHVEDAELQLPIFFIHGNGSLGLSLDDAANGRCRTLRDANAHSQLGGKTTLHIRISWPGYQDFKRQVQIRDETAAHNPITVARFAQHVGRSVDAFLGTISKENSSDPRWEIGRSGVNRANIRVIGAVHVSAGSWMPILQLNSYVI</sequence>
<dbReference type="AlphaFoldDB" id="A0AAD4LQV7"/>
<proteinExistence type="predicted"/>
<reference evidence="1" key="1">
    <citation type="submission" date="2022-01" db="EMBL/GenBank/DDBJ databases">
        <title>Comparative genomics reveals a dynamic genome evolution in the ectomycorrhizal milk-cap (Lactarius) mushrooms.</title>
        <authorList>
            <consortium name="DOE Joint Genome Institute"/>
            <person name="Lebreton A."/>
            <person name="Tang N."/>
            <person name="Kuo A."/>
            <person name="LaButti K."/>
            <person name="Drula E."/>
            <person name="Barry K."/>
            <person name="Clum A."/>
            <person name="Lipzen A."/>
            <person name="Mousain D."/>
            <person name="Ng V."/>
            <person name="Wang R."/>
            <person name="Wang X."/>
            <person name="Dai Y."/>
            <person name="Henrissat B."/>
            <person name="Grigoriev I.V."/>
            <person name="Guerin-Laguette A."/>
            <person name="Yu F."/>
            <person name="Martin F.M."/>
        </authorList>
    </citation>
    <scope>NUCLEOTIDE SEQUENCE</scope>
    <source>
        <strain evidence="1">QP</strain>
    </source>
</reference>
<protein>
    <submittedName>
        <fullName evidence="1">Uncharacterized protein</fullName>
    </submittedName>
</protein>
<comment type="caution">
    <text evidence="1">The sequence shown here is derived from an EMBL/GenBank/DDBJ whole genome shotgun (WGS) entry which is preliminary data.</text>
</comment>
<keyword evidence="2" id="KW-1185">Reference proteome</keyword>
<name>A0AAD4LQV7_9AGAM</name>
<dbReference type="Proteomes" id="UP001201163">
    <property type="component" value="Unassembled WGS sequence"/>
</dbReference>
<evidence type="ECO:0000313" key="2">
    <source>
        <dbReference type="Proteomes" id="UP001201163"/>
    </source>
</evidence>
<evidence type="ECO:0000313" key="1">
    <source>
        <dbReference type="EMBL" id="KAH9000305.1"/>
    </source>
</evidence>
<dbReference type="EMBL" id="JAKELL010000002">
    <property type="protein sequence ID" value="KAH9000305.1"/>
    <property type="molecule type" value="Genomic_DNA"/>
</dbReference>